<dbReference type="RefSeq" id="WP_114592570.1">
    <property type="nucleotide sequence ID" value="NZ_CAXIBR010000099.1"/>
</dbReference>
<accession>A0A346Y147</accession>
<proteinExistence type="predicted"/>
<sequence length="65" mass="6919">MTKIKLTVPPDQTPAEEAALVARVAASVAEATGDTDIHFEIEKTEEVKVPGLIGDRMATGARWNA</sequence>
<dbReference type="EMBL" id="CP031165">
    <property type="protein sequence ID" value="AXV08194.1"/>
    <property type="molecule type" value="Genomic_DNA"/>
</dbReference>
<dbReference type="KEGG" id="euz:DVS28_a3521"/>
<gene>
    <name evidence="1" type="ORF">DVS28_a3521</name>
</gene>
<organism evidence="1 2">
    <name type="scientific">Euzebya pacifica</name>
    <dbReference type="NCBI Taxonomy" id="1608957"/>
    <lineage>
        <taxon>Bacteria</taxon>
        <taxon>Bacillati</taxon>
        <taxon>Actinomycetota</taxon>
        <taxon>Nitriliruptoria</taxon>
        <taxon>Euzebyales</taxon>
    </lineage>
</organism>
<dbReference type="Proteomes" id="UP000264006">
    <property type="component" value="Chromosome"/>
</dbReference>
<evidence type="ECO:0000313" key="1">
    <source>
        <dbReference type="EMBL" id="AXV08194.1"/>
    </source>
</evidence>
<reference evidence="1 2" key="1">
    <citation type="submission" date="2018-09" db="EMBL/GenBank/DDBJ databases">
        <title>Complete genome sequence of Euzebya sp. DY32-46 isolated from seawater of Pacific Ocean.</title>
        <authorList>
            <person name="Xu L."/>
            <person name="Wu Y.-H."/>
            <person name="Xu X.-W."/>
        </authorList>
    </citation>
    <scope>NUCLEOTIDE SEQUENCE [LARGE SCALE GENOMIC DNA]</scope>
    <source>
        <strain evidence="1 2">DY32-46</strain>
    </source>
</reference>
<dbReference type="AlphaFoldDB" id="A0A346Y147"/>
<evidence type="ECO:0000313" key="2">
    <source>
        <dbReference type="Proteomes" id="UP000264006"/>
    </source>
</evidence>
<protein>
    <submittedName>
        <fullName evidence="1">Uncharacterized protein</fullName>
    </submittedName>
</protein>
<keyword evidence="2" id="KW-1185">Reference proteome</keyword>
<dbReference type="OrthoDB" id="5244777at2"/>
<name>A0A346Y147_9ACTN</name>